<keyword evidence="2" id="KW-1185">Reference proteome</keyword>
<sequence>MIKDTRVKALADDIFAYINKDCSFLDIMNGNFSQGTLPDLSLEKLLKNEAFAKKIRDIIDKLRNAKLDHYDEMMMEIMDYFASSNFSMGLMPPLSKYYYLDFAVTPYSCILPYLDNLRLIKLKDKNDIKTYTNTIMQYPRLVRQIKDKTVEQAKQGIFLPIEEGQLVLNMLKTAAQPLEKHPLHLSDSRVSHIPGDHTVFMENVAQSITTGVQILNELISFLNSEDYKQNQKMTVGLSQYPEGVDYYNFLVKYHLHYDIEPEEINKLGWEQINIIESRMEEIRKSLGYDCTRAEFKEIIKKMPDLYEKTREGIGQRMTDYLERIKPVMNNYFDKMCKTDCEVVQLPIEKEQAMTFGYYSIPSAAQPKGQYLYNSSNHEEKNQISCGALVYHELIPGHHYQINLSLENETLHPLFRTMILTAYTEGWAEYSAALAGEMGMYKSPLDEYGRLAMDLFLTTRLVIDTGMNAFGMTREEAAKLLKENSDWHDDMIFSETNRYANDIPAQALGYKFGSVMMSKIREKAKNALGDKFDFREYHTHVLELGAVPLNILEKHIDWYIEQKLN</sequence>
<dbReference type="InterPro" id="IPR010281">
    <property type="entry name" value="DUF885"/>
</dbReference>
<proteinExistence type="predicted"/>
<dbReference type="EMBL" id="JBIACJ010000001">
    <property type="protein sequence ID" value="MFE8695055.1"/>
    <property type="molecule type" value="Genomic_DNA"/>
</dbReference>
<comment type="caution">
    <text evidence="1">The sequence shown here is derived from an EMBL/GenBank/DDBJ whole genome shotgun (WGS) entry which is preliminary data.</text>
</comment>
<protein>
    <submittedName>
        <fullName evidence="1">DUF885 domain-containing protein</fullName>
    </submittedName>
</protein>
<dbReference type="RefSeq" id="WP_389214490.1">
    <property type="nucleotide sequence ID" value="NZ_JBIACJ010000001.1"/>
</dbReference>
<organism evidence="1 2">
    <name type="scientific">Cytobacillus mangrovibacter</name>
    <dbReference type="NCBI Taxonomy" id="3299024"/>
    <lineage>
        <taxon>Bacteria</taxon>
        <taxon>Bacillati</taxon>
        <taxon>Bacillota</taxon>
        <taxon>Bacilli</taxon>
        <taxon>Bacillales</taxon>
        <taxon>Bacillaceae</taxon>
        <taxon>Cytobacillus</taxon>
    </lineage>
</organism>
<reference evidence="1 2" key="1">
    <citation type="submission" date="2024-08" db="EMBL/GenBank/DDBJ databases">
        <title>Two novel Cytobacillus novel species.</title>
        <authorList>
            <person name="Liu G."/>
        </authorList>
    </citation>
    <scope>NUCLEOTIDE SEQUENCE [LARGE SCALE GENOMIC DNA]</scope>
    <source>
        <strain evidence="1 2">FJAT-53684</strain>
    </source>
</reference>
<name>A0ABW6JW85_9BACI</name>
<dbReference type="PANTHER" id="PTHR33361">
    <property type="entry name" value="GLR0591 PROTEIN"/>
    <property type="match status" value="1"/>
</dbReference>
<dbReference type="Proteomes" id="UP001601058">
    <property type="component" value="Unassembled WGS sequence"/>
</dbReference>
<evidence type="ECO:0000313" key="1">
    <source>
        <dbReference type="EMBL" id="MFE8695055.1"/>
    </source>
</evidence>
<gene>
    <name evidence="1" type="ORF">ACFYKT_01645</name>
</gene>
<dbReference type="Pfam" id="PF05960">
    <property type="entry name" value="DUF885"/>
    <property type="match status" value="1"/>
</dbReference>
<accession>A0ABW6JW85</accession>
<dbReference type="PANTHER" id="PTHR33361:SF2">
    <property type="entry name" value="DUF885 DOMAIN-CONTAINING PROTEIN"/>
    <property type="match status" value="1"/>
</dbReference>
<evidence type="ECO:0000313" key="2">
    <source>
        <dbReference type="Proteomes" id="UP001601058"/>
    </source>
</evidence>